<evidence type="ECO:0000313" key="2">
    <source>
        <dbReference type="EMBL" id="KAG0587487.1"/>
    </source>
</evidence>
<gene>
    <name evidence="2" type="ORF">KC19_2G168100</name>
</gene>
<keyword evidence="3" id="KW-1185">Reference proteome</keyword>
<name>A0A8T0IW98_CERPU</name>
<reference evidence="2" key="1">
    <citation type="submission" date="2020-06" db="EMBL/GenBank/DDBJ databases">
        <title>WGS assembly of Ceratodon purpureus strain R40.</title>
        <authorList>
            <person name="Carey S.B."/>
            <person name="Jenkins J."/>
            <person name="Shu S."/>
            <person name="Lovell J.T."/>
            <person name="Sreedasyam A."/>
            <person name="Maumus F."/>
            <person name="Tiley G.P."/>
            <person name="Fernandez-Pozo N."/>
            <person name="Barry K."/>
            <person name="Chen C."/>
            <person name="Wang M."/>
            <person name="Lipzen A."/>
            <person name="Daum C."/>
            <person name="Saski C.A."/>
            <person name="Payton A.C."/>
            <person name="Mcbreen J.C."/>
            <person name="Conrad R.E."/>
            <person name="Kollar L.M."/>
            <person name="Olsson S."/>
            <person name="Huttunen S."/>
            <person name="Landis J.B."/>
            <person name="Wickett N.J."/>
            <person name="Johnson M.G."/>
            <person name="Rensing S.A."/>
            <person name="Grimwood J."/>
            <person name="Schmutz J."/>
            <person name="Mcdaniel S.F."/>
        </authorList>
    </citation>
    <scope>NUCLEOTIDE SEQUENCE</scope>
    <source>
        <strain evidence="2">R40</strain>
    </source>
</reference>
<feature type="chain" id="PRO_5035748391" evidence="1">
    <location>
        <begin position="24"/>
        <end position="58"/>
    </location>
</feature>
<comment type="caution">
    <text evidence="2">The sequence shown here is derived from an EMBL/GenBank/DDBJ whole genome shotgun (WGS) entry which is preliminary data.</text>
</comment>
<sequence>MYLCNSQLNIWAVGLNVSLTVLCRCSHNVWHHCVCNILPWTRVFWLFPVQEVFYPLAL</sequence>
<evidence type="ECO:0000313" key="3">
    <source>
        <dbReference type="Proteomes" id="UP000822688"/>
    </source>
</evidence>
<dbReference type="Proteomes" id="UP000822688">
    <property type="component" value="Chromosome 2"/>
</dbReference>
<keyword evidence="1" id="KW-0732">Signal</keyword>
<organism evidence="2 3">
    <name type="scientific">Ceratodon purpureus</name>
    <name type="common">Fire moss</name>
    <name type="synonym">Dicranum purpureum</name>
    <dbReference type="NCBI Taxonomy" id="3225"/>
    <lineage>
        <taxon>Eukaryota</taxon>
        <taxon>Viridiplantae</taxon>
        <taxon>Streptophyta</taxon>
        <taxon>Embryophyta</taxon>
        <taxon>Bryophyta</taxon>
        <taxon>Bryophytina</taxon>
        <taxon>Bryopsida</taxon>
        <taxon>Dicranidae</taxon>
        <taxon>Pseudoditrichales</taxon>
        <taxon>Ditrichaceae</taxon>
        <taxon>Ceratodon</taxon>
    </lineage>
</organism>
<evidence type="ECO:0000256" key="1">
    <source>
        <dbReference type="SAM" id="SignalP"/>
    </source>
</evidence>
<accession>A0A8T0IW98</accession>
<dbReference type="EMBL" id="CM026422">
    <property type="protein sequence ID" value="KAG0587487.1"/>
    <property type="molecule type" value="Genomic_DNA"/>
</dbReference>
<feature type="signal peptide" evidence="1">
    <location>
        <begin position="1"/>
        <end position="23"/>
    </location>
</feature>
<protein>
    <submittedName>
        <fullName evidence="2">Uncharacterized protein</fullName>
    </submittedName>
</protein>
<dbReference type="AlphaFoldDB" id="A0A8T0IW98"/>
<proteinExistence type="predicted"/>